<protein>
    <submittedName>
        <fullName evidence="2">Beta-1,6-galactofuranosyltransferase</fullName>
    </submittedName>
</protein>
<dbReference type="Gene3D" id="3.40.50.2000">
    <property type="entry name" value="Glycogen Phosphorylase B"/>
    <property type="match status" value="1"/>
</dbReference>
<comment type="caution">
    <text evidence="2">The sequence shown here is derived from an EMBL/GenBank/DDBJ whole genome shotgun (WGS) entry which is preliminary data.</text>
</comment>
<evidence type="ECO:0000259" key="1">
    <source>
        <dbReference type="Pfam" id="PF26337"/>
    </source>
</evidence>
<proteinExistence type="predicted"/>
<dbReference type="Pfam" id="PF26337">
    <property type="entry name" value="Gtf3_C"/>
    <property type="match status" value="1"/>
</dbReference>
<dbReference type="SUPFAM" id="SSF53756">
    <property type="entry name" value="UDP-Glycosyltransferase/glycogen phosphorylase"/>
    <property type="match status" value="1"/>
</dbReference>
<gene>
    <name evidence="2" type="ORF">Poly21_24310</name>
</gene>
<dbReference type="EMBL" id="SJPU01000002">
    <property type="protein sequence ID" value="TWU15237.1"/>
    <property type="molecule type" value="Genomic_DNA"/>
</dbReference>
<evidence type="ECO:0000313" key="3">
    <source>
        <dbReference type="Proteomes" id="UP000319908"/>
    </source>
</evidence>
<dbReference type="InterPro" id="IPR058592">
    <property type="entry name" value="Gtf3_C"/>
</dbReference>
<evidence type="ECO:0000313" key="2">
    <source>
        <dbReference type="EMBL" id="TWU15237.1"/>
    </source>
</evidence>
<dbReference type="AlphaFoldDB" id="A0A5C6BU73"/>
<dbReference type="Proteomes" id="UP000319908">
    <property type="component" value="Unassembled WGS sequence"/>
</dbReference>
<dbReference type="OrthoDB" id="241961at2"/>
<name>A0A5C6BU73_9BACT</name>
<feature type="domain" description="Glucosyltransferase 3-like C-terminal" evidence="1">
    <location>
        <begin position="356"/>
        <end position="407"/>
    </location>
</feature>
<accession>A0A5C6BU73</accession>
<organism evidence="2 3">
    <name type="scientific">Allorhodopirellula heiligendammensis</name>
    <dbReference type="NCBI Taxonomy" id="2714739"/>
    <lineage>
        <taxon>Bacteria</taxon>
        <taxon>Pseudomonadati</taxon>
        <taxon>Planctomycetota</taxon>
        <taxon>Planctomycetia</taxon>
        <taxon>Pirellulales</taxon>
        <taxon>Pirellulaceae</taxon>
        <taxon>Allorhodopirellula</taxon>
    </lineage>
</organism>
<keyword evidence="3" id="KW-1185">Reference proteome</keyword>
<reference evidence="2 3" key="1">
    <citation type="journal article" date="2020" name="Antonie Van Leeuwenhoek">
        <title>Rhodopirellula heiligendammensis sp. nov., Rhodopirellula pilleata sp. nov., and Rhodopirellula solitaria sp. nov. isolated from natural or artificial marine surfaces in Northern Germany and California, USA, and emended description of the genus Rhodopirellula.</title>
        <authorList>
            <person name="Kallscheuer N."/>
            <person name="Wiegand S."/>
            <person name="Jogler M."/>
            <person name="Boedeker C."/>
            <person name="Peeters S.H."/>
            <person name="Rast P."/>
            <person name="Heuer A."/>
            <person name="Jetten M.S.M."/>
            <person name="Rohde M."/>
            <person name="Jogler C."/>
        </authorList>
    </citation>
    <scope>NUCLEOTIDE SEQUENCE [LARGE SCALE GENOMIC DNA]</scope>
    <source>
        <strain evidence="2 3">Poly21</strain>
    </source>
</reference>
<sequence>MDPHTVPPTEARQRIAIVFHETYLGCAPSLINAARLFDEHGWDVDIVMRDTDADFAQPPDLGAHVELLRIADGQPARHGAQSATPTSCDTRTWRSRVKHALPARLASSLEAARDRIHAITAGLAPRTWTTRHRFVKGVALATQGRDYDAVIGVDMLGLAAARPLAVARHVPLVYWSLEIMFLRDFWAPAWRRAKRRERADHRAANVLVIQDTERQQALCEENRAGSVPALLIPNSPRGEASADLSRQRFHSQFELKDATRVILHAGSICEGMRSSDLAAVAAMWPRDRVLVFHSHTPIDLQTHYYRDIVASGEGRVLISTKPVPYDELDELIASADIGVVIYDSTLGPNFQLLAGASGKLSHYLRCGVPVISVDNPSIARVLTENQCGIGVDRVEEVADAVQTILADHANYRDRAEKAYLEQFEFERHFQSLLTFLEGAS</sequence>